<organism evidence="1 2">
    <name type="scientific">Microbulbifer okhotskensis</name>
    <dbReference type="NCBI Taxonomy" id="2926617"/>
    <lineage>
        <taxon>Bacteria</taxon>
        <taxon>Pseudomonadati</taxon>
        <taxon>Pseudomonadota</taxon>
        <taxon>Gammaproteobacteria</taxon>
        <taxon>Cellvibrionales</taxon>
        <taxon>Microbulbiferaceae</taxon>
        <taxon>Microbulbifer</taxon>
    </lineage>
</organism>
<accession>A0A9X2ESG6</accession>
<protein>
    <submittedName>
        <fullName evidence="1">Uncharacterized protein</fullName>
    </submittedName>
</protein>
<name>A0A9X2ESG6_9GAMM</name>
<comment type="caution">
    <text evidence="1">The sequence shown here is derived from an EMBL/GenBank/DDBJ whole genome shotgun (WGS) entry which is preliminary data.</text>
</comment>
<dbReference type="RefSeq" id="WP_252473057.1">
    <property type="nucleotide sequence ID" value="NZ_JALBWM010000253.1"/>
</dbReference>
<dbReference type="EMBL" id="JALBWM010000253">
    <property type="protein sequence ID" value="MCO1336955.1"/>
    <property type="molecule type" value="Genomic_DNA"/>
</dbReference>
<dbReference type="Proteomes" id="UP001139028">
    <property type="component" value="Unassembled WGS sequence"/>
</dbReference>
<proteinExistence type="predicted"/>
<reference evidence="1" key="1">
    <citation type="journal article" date="2022" name="Arch. Microbiol.">
        <title>Microbulbifer okhotskensis sp. nov., isolated from a deep bottom sediment of the Okhotsk Sea.</title>
        <authorList>
            <person name="Romanenko L."/>
            <person name="Kurilenko V."/>
            <person name="Otstavnykh N."/>
            <person name="Velansky P."/>
            <person name="Isaeva M."/>
            <person name="Mikhailov V."/>
        </authorList>
    </citation>
    <scope>NUCLEOTIDE SEQUENCE</scope>
    <source>
        <strain evidence="1">OS29</strain>
    </source>
</reference>
<keyword evidence="2" id="KW-1185">Reference proteome</keyword>
<sequence length="372" mass="42769">MESNKIPFHEIDFLLPVHRFAIEFSYVTKRRLPFIREFALRLIHLAPMAPESLARYLDLSSRELKEVLRDLVDKDELTYCDDGLIDLTPRARGYFVDEGDSPQVTSIETKNITLSFELAGFNCIRTNFVRDGWHAGISVPVSSEKRGLSDKYASKGFQAQFYYLLELGYMPDISPRDAETLPSIYKMDAVTRVGQGNKRLPHTFFFDDFGNLVEREDLDTFKYDEPVFDAITRTINNFHQINNLPDVADAMQAVGDDVTGEFISSSGIDVSSLIREIARSREHESKLQLMLGPIYQEGNWQYIKSRLSSELKQLKEHHQDGVKELTWLAPSDSFWGKSDRYTAVKSWLEESAMTTGNNPKRLFKPKFYFPNS</sequence>
<evidence type="ECO:0000313" key="1">
    <source>
        <dbReference type="EMBL" id="MCO1336955.1"/>
    </source>
</evidence>
<gene>
    <name evidence="1" type="ORF">MO867_21755</name>
</gene>
<evidence type="ECO:0000313" key="2">
    <source>
        <dbReference type="Proteomes" id="UP001139028"/>
    </source>
</evidence>
<dbReference type="AlphaFoldDB" id="A0A9X2ESG6"/>